<dbReference type="Proteomes" id="UP001549313">
    <property type="component" value="Unassembled WGS sequence"/>
</dbReference>
<sequence>MTEQSRAKRLKAASHDVHDGLDRAIMAAEPFADRERYIRLLRVQHLFHRDLAALYDAPELAALIPDLARRRREADVLADLTDLNAEPAPADGPPRFTTGEAVDVPTTLGWLYVAEGSNLGAAFLLKAAAALDLSETFGARHLAAAPEGRANAWRAFTAALDAPSFTHEEEERVNQGAKDAFRRVRSLVDAAFYPNDAAA</sequence>
<dbReference type="EC" id="1.14.99.58" evidence="1"/>
<dbReference type="InterPro" id="IPR016053">
    <property type="entry name" value="Haem_Oase-like"/>
</dbReference>
<name>A0ABV2RFA9_9CAUL</name>
<proteinExistence type="predicted"/>
<evidence type="ECO:0000313" key="2">
    <source>
        <dbReference type="Proteomes" id="UP001549313"/>
    </source>
</evidence>
<dbReference type="InterPro" id="IPR016084">
    <property type="entry name" value="Haem_Oase-like_multi-hlx"/>
</dbReference>
<keyword evidence="2" id="KW-1185">Reference proteome</keyword>
<dbReference type="SUPFAM" id="SSF48613">
    <property type="entry name" value="Heme oxygenase-like"/>
    <property type="match status" value="1"/>
</dbReference>
<dbReference type="CDD" id="cd19166">
    <property type="entry name" value="HemeO-bac"/>
    <property type="match status" value="1"/>
</dbReference>
<dbReference type="EMBL" id="JBEPTF010000005">
    <property type="protein sequence ID" value="MET4685261.1"/>
    <property type="molecule type" value="Genomic_DNA"/>
</dbReference>
<protein>
    <submittedName>
        <fullName evidence="1">Heme oxygenase</fullName>
        <ecNumber evidence="1">1.14.99.58</ecNumber>
    </submittedName>
</protein>
<gene>
    <name evidence="1" type="ORF">ABIE19_003212</name>
</gene>
<comment type="caution">
    <text evidence="1">The sequence shown here is derived from an EMBL/GenBank/DDBJ whole genome shotgun (WGS) entry which is preliminary data.</text>
</comment>
<dbReference type="Pfam" id="PF01126">
    <property type="entry name" value="Heme_oxygenase"/>
    <property type="match status" value="1"/>
</dbReference>
<evidence type="ECO:0000313" key="1">
    <source>
        <dbReference type="EMBL" id="MET4685261.1"/>
    </source>
</evidence>
<dbReference type="Gene3D" id="1.20.910.10">
    <property type="entry name" value="Heme oxygenase-like"/>
    <property type="match status" value="1"/>
</dbReference>
<accession>A0ABV2RFA9</accession>
<dbReference type="RefSeq" id="WP_354090225.1">
    <property type="nucleotide sequence ID" value="NZ_JBEPTF010000005.1"/>
</dbReference>
<reference evidence="1 2" key="1">
    <citation type="submission" date="2024-06" db="EMBL/GenBank/DDBJ databases">
        <title>Sorghum-associated microbial communities from plants grown in Nebraska, USA.</title>
        <authorList>
            <person name="Schachtman D."/>
        </authorList>
    </citation>
    <scope>NUCLEOTIDE SEQUENCE [LARGE SCALE GENOMIC DNA]</scope>
    <source>
        <strain evidence="1 2">2814</strain>
    </source>
</reference>
<organism evidence="1 2">
    <name type="scientific">Brevundimonas faecalis</name>
    <dbReference type="NCBI Taxonomy" id="947378"/>
    <lineage>
        <taxon>Bacteria</taxon>
        <taxon>Pseudomonadati</taxon>
        <taxon>Pseudomonadota</taxon>
        <taxon>Alphaproteobacteria</taxon>
        <taxon>Caulobacterales</taxon>
        <taxon>Caulobacteraceae</taxon>
        <taxon>Brevundimonas</taxon>
    </lineage>
</organism>
<keyword evidence="1" id="KW-0560">Oxidoreductase</keyword>
<dbReference type="GO" id="GO:0016491">
    <property type="term" value="F:oxidoreductase activity"/>
    <property type="evidence" value="ECO:0007669"/>
    <property type="project" value="UniProtKB-KW"/>
</dbReference>